<gene>
    <name evidence="3" type="ORF">SEMRO_97_G049960.1</name>
</gene>
<feature type="domain" description="Dienelactone hydrolase" evidence="2">
    <location>
        <begin position="97"/>
        <end position="341"/>
    </location>
</feature>
<accession>A0A9N8DD00</accession>
<evidence type="ECO:0000256" key="1">
    <source>
        <dbReference type="SAM" id="MobiDB-lite"/>
    </source>
</evidence>
<dbReference type="InterPro" id="IPR002925">
    <property type="entry name" value="Dienelactn_hydro"/>
</dbReference>
<reference evidence="3" key="1">
    <citation type="submission" date="2020-06" db="EMBL/GenBank/DDBJ databases">
        <authorList>
            <consortium name="Plant Systems Biology data submission"/>
        </authorList>
    </citation>
    <scope>NUCLEOTIDE SEQUENCE</scope>
    <source>
        <strain evidence="3">D6</strain>
    </source>
</reference>
<dbReference type="Proteomes" id="UP001153069">
    <property type="component" value="Unassembled WGS sequence"/>
</dbReference>
<dbReference type="SUPFAM" id="SSF53474">
    <property type="entry name" value="alpha/beta-Hydrolases"/>
    <property type="match status" value="1"/>
</dbReference>
<dbReference type="Pfam" id="PF01738">
    <property type="entry name" value="DLH"/>
    <property type="match status" value="1"/>
</dbReference>
<organism evidence="3 4">
    <name type="scientific">Seminavis robusta</name>
    <dbReference type="NCBI Taxonomy" id="568900"/>
    <lineage>
        <taxon>Eukaryota</taxon>
        <taxon>Sar</taxon>
        <taxon>Stramenopiles</taxon>
        <taxon>Ochrophyta</taxon>
        <taxon>Bacillariophyta</taxon>
        <taxon>Bacillariophyceae</taxon>
        <taxon>Bacillariophycidae</taxon>
        <taxon>Naviculales</taxon>
        <taxon>Naviculaceae</taxon>
        <taxon>Seminavis</taxon>
    </lineage>
</organism>
<keyword evidence="4" id="KW-1185">Reference proteome</keyword>
<evidence type="ECO:0000259" key="2">
    <source>
        <dbReference type="Pfam" id="PF01738"/>
    </source>
</evidence>
<dbReference type="AlphaFoldDB" id="A0A9N8DD00"/>
<dbReference type="PANTHER" id="PTHR17630">
    <property type="entry name" value="DIENELACTONE HYDROLASE"/>
    <property type="match status" value="1"/>
</dbReference>
<comment type="caution">
    <text evidence="3">The sequence shown here is derived from an EMBL/GenBank/DDBJ whole genome shotgun (WGS) entry which is preliminary data.</text>
</comment>
<dbReference type="GO" id="GO:0016787">
    <property type="term" value="F:hydrolase activity"/>
    <property type="evidence" value="ECO:0007669"/>
    <property type="project" value="UniProtKB-KW"/>
</dbReference>
<feature type="region of interest" description="Disordered" evidence="1">
    <location>
        <begin position="1"/>
        <end position="76"/>
    </location>
</feature>
<protein>
    <submittedName>
        <fullName evidence="3">Dienelactone hydrolase family protein</fullName>
    </submittedName>
</protein>
<dbReference type="EMBL" id="CAICTM010000096">
    <property type="protein sequence ID" value="CAB9500987.1"/>
    <property type="molecule type" value="Genomic_DNA"/>
</dbReference>
<proteinExistence type="predicted"/>
<keyword evidence="3" id="KW-0378">Hydrolase</keyword>
<dbReference type="InterPro" id="IPR029058">
    <property type="entry name" value="AB_hydrolase_fold"/>
</dbReference>
<dbReference type="PANTHER" id="PTHR17630:SF44">
    <property type="entry name" value="PROTEIN AIM2"/>
    <property type="match status" value="1"/>
</dbReference>
<evidence type="ECO:0000313" key="4">
    <source>
        <dbReference type="Proteomes" id="UP001153069"/>
    </source>
</evidence>
<feature type="compositionally biased region" description="Basic and acidic residues" evidence="1">
    <location>
        <begin position="25"/>
        <end position="41"/>
    </location>
</feature>
<dbReference type="Gene3D" id="3.40.50.1820">
    <property type="entry name" value="alpha/beta hydrolase"/>
    <property type="match status" value="1"/>
</dbReference>
<dbReference type="OrthoDB" id="17560at2759"/>
<evidence type="ECO:0000313" key="3">
    <source>
        <dbReference type="EMBL" id="CAB9500987.1"/>
    </source>
</evidence>
<sequence>MADSSDAPPPDPKEDLDKEDLDKEDEVKQDQDESKQDKKGGEEEEVSCCPPGSHGEATVRSDRPLQGSMTEIPPPSRELVGMLPLPCYCTGAPLDKSTKRVVVVFTDVYGIDAGHHKVFADCLAERLDCSVIVPDLFRGVPILQPWIDNHNIAADLMGSLMGAPGMIFRVRQYPPAKVEQEIFQMILPFIHAQTTHTHATDISISCVGFCFGGWVVGRVLGHQPQAGDSKLSFQCGVGIHPSFQPNLLHAEQMTTMAERIHKPILFLPAWNDGDLKPNTKIVNIIQQNLTKKRQIQPQEAVSVEFPNMIHGWVSRGDPTNPAIAAEQEKALKLTVDFIQKHSTTTSN</sequence>
<name>A0A9N8DD00_9STRA</name>